<dbReference type="PRINTS" id="PR00364">
    <property type="entry name" value="DISEASERSIST"/>
</dbReference>
<evidence type="ECO:0000256" key="2">
    <source>
        <dbReference type="ARBA" id="ARBA00022737"/>
    </source>
</evidence>
<accession>A0AAD1Z5B1</accession>
<dbReference type="Gene3D" id="3.40.50.300">
    <property type="entry name" value="P-loop containing nucleotide triphosphate hydrolases"/>
    <property type="match status" value="1"/>
</dbReference>
<keyword evidence="5" id="KW-0067">ATP-binding</keyword>
<dbReference type="PANTHER" id="PTHR36766:SF70">
    <property type="entry name" value="DISEASE RESISTANCE PROTEIN RGA4"/>
    <property type="match status" value="1"/>
</dbReference>
<keyword evidence="4" id="KW-0611">Plant defense</keyword>
<dbReference type="EMBL" id="OU503041">
    <property type="protein sequence ID" value="CAI9762950.1"/>
    <property type="molecule type" value="Genomic_DNA"/>
</dbReference>
<dbReference type="SUPFAM" id="SSF52540">
    <property type="entry name" value="P-loop containing nucleoside triphosphate hydrolases"/>
    <property type="match status" value="1"/>
</dbReference>
<feature type="compositionally biased region" description="Polar residues" evidence="6">
    <location>
        <begin position="549"/>
        <end position="560"/>
    </location>
</feature>
<evidence type="ECO:0000256" key="6">
    <source>
        <dbReference type="SAM" id="MobiDB-lite"/>
    </source>
</evidence>
<dbReference type="Pfam" id="PF18052">
    <property type="entry name" value="Rx_N"/>
    <property type="match status" value="1"/>
</dbReference>
<dbReference type="InterPro" id="IPR042197">
    <property type="entry name" value="Apaf_helical"/>
</dbReference>
<gene>
    <name evidence="9" type="ORF">FPE_LOCUS10380</name>
</gene>
<reference evidence="9" key="1">
    <citation type="submission" date="2023-05" db="EMBL/GenBank/DDBJ databases">
        <authorList>
            <person name="Huff M."/>
        </authorList>
    </citation>
    <scope>NUCLEOTIDE SEQUENCE</scope>
</reference>
<dbReference type="Gene3D" id="1.10.8.430">
    <property type="entry name" value="Helical domain of apoptotic protease-activating factors"/>
    <property type="match status" value="1"/>
</dbReference>
<dbReference type="PANTHER" id="PTHR36766">
    <property type="entry name" value="PLANT BROAD-SPECTRUM MILDEW RESISTANCE PROTEIN RPW8"/>
    <property type="match status" value="1"/>
</dbReference>
<feature type="compositionally biased region" description="Basic residues" evidence="6">
    <location>
        <begin position="502"/>
        <end position="511"/>
    </location>
</feature>
<evidence type="ECO:0000256" key="3">
    <source>
        <dbReference type="ARBA" id="ARBA00022741"/>
    </source>
</evidence>
<protein>
    <submittedName>
        <fullName evidence="9">Uncharacterized protein</fullName>
    </submittedName>
</protein>
<dbReference type="GO" id="GO:0005524">
    <property type="term" value="F:ATP binding"/>
    <property type="evidence" value="ECO:0007669"/>
    <property type="project" value="UniProtKB-KW"/>
</dbReference>
<dbReference type="InterPro" id="IPR002182">
    <property type="entry name" value="NB-ARC"/>
</dbReference>
<feature type="domain" description="Disease resistance N-terminal" evidence="8">
    <location>
        <begin position="9"/>
        <end position="76"/>
    </location>
</feature>
<evidence type="ECO:0000256" key="4">
    <source>
        <dbReference type="ARBA" id="ARBA00022821"/>
    </source>
</evidence>
<feature type="domain" description="NB-ARC" evidence="7">
    <location>
        <begin position="275"/>
        <end position="344"/>
    </location>
</feature>
<keyword evidence="3" id="KW-0547">Nucleotide-binding</keyword>
<evidence type="ECO:0000256" key="1">
    <source>
        <dbReference type="ARBA" id="ARBA00022614"/>
    </source>
</evidence>
<dbReference type="AlphaFoldDB" id="A0AAD1Z5B1"/>
<name>A0AAD1Z5B1_9LAMI</name>
<dbReference type="Proteomes" id="UP000834106">
    <property type="component" value="Chromosome 6"/>
</dbReference>
<dbReference type="GO" id="GO:0043531">
    <property type="term" value="F:ADP binding"/>
    <property type="evidence" value="ECO:0007669"/>
    <property type="project" value="InterPro"/>
</dbReference>
<dbReference type="InterPro" id="IPR027417">
    <property type="entry name" value="P-loop_NTPase"/>
</dbReference>
<dbReference type="InterPro" id="IPR041118">
    <property type="entry name" value="Rx_N"/>
</dbReference>
<evidence type="ECO:0000313" key="10">
    <source>
        <dbReference type="Proteomes" id="UP000834106"/>
    </source>
</evidence>
<evidence type="ECO:0000256" key="5">
    <source>
        <dbReference type="ARBA" id="ARBA00022840"/>
    </source>
</evidence>
<keyword evidence="1" id="KW-0433">Leucine-rich repeat</keyword>
<keyword evidence="10" id="KW-1185">Reference proteome</keyword>
<evidence type="ECO:0000259" key="8">
    <source>
        <dbReference type="Pfam" id="PF18052"/>
    </source>
</evidence>
<keyword evidence="2" id="KW-0677">Repeat</keyword>
<proteinExistence type="predicted"/>
<feature type="region of interest" description="Disordered" evidence="6">
    <location>
        <begin position="501"/>
        <end position="560"/>
    </location>
</feature>
<organism evidence="9 10">
    <name type="scientific">Fraxinus pennsylvanica</name>
    <dbReference type="NCBI Taxonomy" id="56036"/>
    <lineage>
        <taxon>Eukaryota</taxon>
        <taxon>Viridiplantae</taxon>
        <taxon>Streptophyta</taxon>
        <taxon>Embryophyta</taxon>
        <taxon>Tracheophyta</taxon>
        <taxon>Spermatophyta</taxon>
        <taxon>Magnoliopsida</taxon>
        <taxon>eudicotyledons</taxon>
        <taxon>Gunneridae</taxon>
        <taxon>Pentapetalae</taxon>
        <taxon>asterids</taxon>
        <taxon>lamiids</taxon>
        <taxon>Lamiales</taxon>
        <taxon>Oleaceae</taxon>
        <taxon>Oleeae</taxon>
        <taxon>Fraxinus</taxon>
    </lineage>
</organism>
<sequence length="560" mass="62912">MEAVAIEGVKFILEKLSAVAAEEINLVRGFKNELANLKKYLKKVSQVLEGAARREIIDEDVKSWLKDLTDVTYDADNDLEDVAYEADYVLDEIKYEELRRTIETQDEIKPKGCLNIPCCTTTTLTFQQKMAHKIKGINAEFKRINNDANSLGINRVKDYPLAKPLAIDTTSFTVDPNVIGRENDESEILETINSSVNNLVSVLPIMSHKIKGINENFKKINDVADSLGLNRDFKEYRLSKLPVMETTSFTVDPIVIGRESDESEILKTITSSINNVLSVLPIVGMGGLGKTTLARKIYNHHRTETHFGKRIWVCVSENFDQMTLFKRILELLGDKDFDGEDWDEFKNTLVGVSSNKGNFIIVTTREEEVASIVNTCDHPCRLRLLTEGDCWSIIRKMAFQDKEVPEQFAITGLEIARKCRGLPLAANVIGRVLQIKEIKVWDSVLQSGLSNLEDGEKGVLQVLKTLQKPPPSIHIATTIPTHHNQLPVLAVSIATFQPTSHSKIKSRKLTHTKTPSQEKSPAPATHAHHRQYETRNQITQPPTRRHTDFSFTTSSAAALK</sequence>
<dbReference type="Pfam" id="PF00931">
    <property type="entry name" value="NB-ARC"/>
    <property type="match status" value="1"/>
</dbReference>
<evidence type="ECO:0000259" key="7">
    <source>
        <dbReference type="Pfam" id="PF00931"/>
    </source>
</evidence>
<dbReference type="GO" id="GO:0006952">
    <property type="term" value="P:defense response"/>
    <property type="evidence" value="ECO:0007669"/>
    <property type="project" value="UniProtKB-KW"/>
</dbReference>
<evidence type="ECO:0000313" key="9">
    <source>
        <dbReference type="EMBL" id="CAI9762950.1"/>
    </source>
</evidence>
<dbReference type="Gene3D" id="1.20.5.4130">
    <property type="match status" value="1"/>
</dbReference>